<sequence length="266" mass="28911">MRVVLTGAAGGLGRRTARRLVDADHDVVAVDREEDGLAELPDGIDCRAVDLRDETAVERSLSAVDPDAVLSAVGWYELGALEDCPPDSLREHLEANLLAVHTPLHALMPGLRRREGRIVIVGSMVGSVPLPYHGAYSASKAGLDGYADSLRQELRPHGVDVSLIEPGPVRTGFNERATEVLDRIDDTAYGDQYRAFESYAPDATDPDAVVDAIVAAATDESPRARYRVSARANWLPRLRSILPPVVYDRLIRSGLPGGLLHRLIER</sequence>
<comment type="caution">
    <text evidence="3">The sequence shown here is derived from an EMBL/GenBank/DDBJ whole genome shotgun (WGS) entry which is preliminary data.</text>
</comment>
<dbReference type="OrthoDB" id="176960at2157"/>
<dbReference type="GO" id="GO:0016491">
    <property type="term" value="F:oxidoreductase activity"/>
    <property type="evidence" value="ECO:0007669"/>
    <property type="project" value="UniProtKB-KW"/>
</dbReference>
<dbReference type="Pfam" id="PF00106">
    <property type="entry name" value="adh_short"/>
    <property type="match status" value="1"/>
</dbReference>
<proteinExistence type="inferred from homology"/>
<reference evidence="3 4" key="1">
    <citation type="submission" date="2019-12" db="EMBL/GenBank/DDBJ databases">
        <title>Isolation and characterization of three novel carbon monoxide-oxidizing members of Halobacteria from salione crusts and soils.</title>
        <authorList>
            <person name="Myers M.R."/>
            <person name="King G.M."/>
        </authorList>
    </citation>
    <scope>NUCLEOTIDE SEQUENCE [LARGE SCALE GENOMIC DNA]</scope>
    <source>
        <strain evidence="3 4">WSH3</strain>
    </source>
</reference>
<organism evidence="3 4">
    <name type="scientific">Halovenus carboxidivorans</name>
    <dbReference type="NCBI Taxonomy" id="2692199"/>
    <lineage>
        <taxon>Archaea</taxon>
        <taxon>Methanobacteriati</taxon>
        <taxon>Methanobacteriota</taxon>
        <taxon>Stenosarchaea group</taxon>
        <taxon>Halobacteria</taxon>
        <taxon>Halobacteriales</taxon>
        <taxon>Haloarculaceae</taxon>
        <taxon>Halovenus</taxon>
    </lineage>
</organism>
<dbReference type="Gene3D" id="3.40.50.720">
    <property type="entry name" value="NAD(P)-binding Rossmann-like Domain"/>
    <property type="match status" value="1"/>
</dbReference>
<dbReference type="AlphaFoldDB" id="A0A6B0T5K5"/>
<evidence type="ECO:0000256" key="1">
    <source>
        <dbReference type="ARBA" id="ARBA00006484"/>
    </source>
</evidence>
<dbReference type="Proteomes" id="UP000466535">
    <property type="component" value="Unassembled WGS sequence"/>
</dbReference>
<comment type="similarity">
    <text evidence="1">Belongs to the short-chain dehydrogenases/reductases (SDR) family.</text>
</comment>
<evidence type="ECO:0000256" key="2">
    <source>
        <dbReference type="ARBA" id="ARBA00023002"/>
    </source>
</evidence>
<dbReference type="InterPro" id="IPR020904">
    <property type="entry name" value="Sc_DH/Rdtase_CS"/>
</dbReference>
<dbReference type="InterPro" id="IPR002347">
    <property type="entry name" value="SDR_fam"/>
</dbReference>
<dbReference type="InterPro" id="IPR036291">
    <property type="entry name" value="NAD(P)-bd_dom_sf"/>
</dbReference>
<dbReference type="PRINTS" id="PR00081">
    <property type="entry name" value="GDHRDH"/>
</dbReference>
<name>A0A6B0T5K5_9EURY</name>
<evidence type="ECO:0000313" key="3">
    <source>
        <dbReference type="EMBL" id="MXR51466.1"/>
    </source>
</evidence>
<dbReference type="PROSITE" id="PS00061">
    <property type="entry name" value="ADH_SHORT"/>
    <property type="match status" value="1"/>
</dbReference>
<dbReference type="PANTHER" id="PTHR44196:SF1">
    <property type="entry name" value="DEHYDROGENASE_REDUCTASE SDR FAMILY MEMBER 7B"/>
    <property type="match status" value="1"/>
</dbReference>
<dbReference type="RefSeq" id="WP_159763593.1">
    <property type="nucleotide sequence ID" value="NZ_WUUT01000002.1"/>
</dbReference>
<accession>A0A6B0T5K5</accession>
<evidence type="ECO:0000313" key="4">
    <source>
        <dbReference type="Proteomes" id="UP000466535"/>
    </source>
</evidence>
<dbReference type="GO" id="GO:0016020">
    <property type="term" value="C:membrane"/>
    <property type="evidence" value="ECO:0007669"/>
    <property type="project" value="TreeGrafter"/>
</dbReference>
<keyword evidence="4" id="KW-1185">Reference proteome</keyword>
<keyword evidence="2" id="KW-0560">Oxidoreductase</keyword>
<dbReference type="SUPFAM" id="SSF51735">
    <property type="entry name" value="NAD(P)-binding Rossmann-fold domains"/>
    <property type="match status" value="1"/>
</dbReference>
<dbReference type="EMBL" id="WUUT01000002">
    <property type="protein sequence ID" value="MXR51466.1"/>
    <property type="molecule type" value="Genomic_DNA"/>
</dbReference>
<gene>
    <name evidence="3" type="ORF">GRX03_07595</name>
</gene>
<dbReference type="PANTHER" id="PTHR44196">
    <property type="entry name" value="DEHYDROGENASE/REDUCTASE SDR FAMILY MEMBER 7B"/>
    <property type="match status" value="1"/>
</dbReference>
<protein>
    <submittedName>
        <fullName evidence="3">SDR family NAD(P)-dependent oxidoreductase</fullName>
    </submittedName>
</protein>